<organism evidence="2 3">
    <name type="scientific">Terriglobus albidus</name>
    <dbReference type="NCBI Taxonomy" id="1592106"/>
    <lineage>
        <taxon>Bacteria</taxon>
        <taxon>Pseudomonadati</taxon>
        <taxon>Acidobacteriota</taxon>
        <taxon>Terriglobia</taxon>
        <taxon>Terriglobales</taxon>
        <taxon>Acidobacteriaceae</taxon>
        <taxon>Terriglobus</taxon>
    </lineage>
</organism>
<reference evidence="2 3" key="1">
    <citation type="submission" date="2019-08" db="EMBL/GenBank/DDBJ databases">
        <title>Complete genome sequence of Terriglobus albidus strain ORNL.</title>
        <authorList>
            <person name="Podar M."/>
        </authorList>
    </citation>
    <scope>NUCLEOTIDE SEQUENCE [LARGE SCALE GENOMIC DNA]</scope>
    <source>
        <strain evidence="2 3">ORNL</strain>
    </source>
</reference>
<evidence type="ECO:0000313" key="2">
    <source>
        <dbReference type="EMBL" id="QEE26554.1"/>
    </source>
</evidence>
<dbReference type="EMBL" id="CP042806">
    <property type="protein sequence ID" value="QEE26554.1"/>
    <property type="molecule type" value="Genomic_DNA"/>
</dbReference>
<evidence type="ECO:0000313" key="3">
    <source>
        <dbReference type="Proteomes" id="UP000321820"/>
    </source>
</evidence>
<keyword evidence="3" id="KW-1185">Reference proteome</keyword>
<feature type="compositionally biased region" description="Basic and acidic residues" evidence="1">
    <location>
        <begin position="71"/>
        <end position="96"/>
    </location>
</feature>
<dbReference type="RefSeq" id="WP_147645692.1">
    <property type="nucleotide sequence ID" value="NZ_CP042806.1"/>
</dbReference>
<feature type="compositionally biased region" description="Basic and acidic residues" evidence="1">
    <location>
        <begin position="109"/>
        <end position="120"/>
    </location>
</feature>
<sequence length="135" mass="15112">MATNAIKQAIAAAAKDGDEVARGRMADWFPAASTESVSRRVAMTHTPDLNRIELLREFWDEALKRLKARAEAAQRDSEHVINDPSTDKVLKGRNADLDSQSAVSIGTPNEKRNLRCPKTDQRTCSYQAFPSHRQY</sequence>
<feature type="region of interest" description="Disordered" evidence="1">
    <location>
        <begin position="71"/>
        <end position="120"/>
    </location>
</feature>
<protein>
    <submittedName>
        <fullName evidence="2">Uncharacterized protein</fullName>
    </submittedName>
</protein>
<dbReference type="Proteomes" id="UP000321820">
    <property type="component" value="Chromosome"/>
</dbReference>
<dbReference type="AlphaFoldDB" id="A0A5B9E4Q7"/>
<gene>
    <name evidence="2" type="ORF">FTW19_00135</name>
</gene>
<dbReference type="KEGG" id="talb:FTW19_00135"/>
<accession>A0A5B9E4Q7</accession>
<evidence type="ECO:0000256" key="1">
    <source>
        <dbReference type="SAM" id="MobiDB-lite"/>
    </source>
</evidence>
<name>A0A5B9E4Q7_9BACT</name>
<proteinExistence type="predicted"/>
<feature type="compositionally biased region" description="Polar residues" evidence="1">
    <location>
        <begin position="97"/>
        <end position="107"/>
    </location>
</feature>